<dbReference type="Proteomes" id="UP000249794">
    <property type="component" value="Unassembled WGS sequence"/>
</dbReference>
<evidence type="ECO:0000256" key="1">
    <source>
        <dbReference type="SAM" id="Phobius"/>
    </source>
</evidence>
<evidence type="ECO:0000313" key="3">
    <source>
        <dbReference type="EMBL" id="PZO55451.1"/>
    </source>
</evidence>
<organism evidence="3 4">
    <name type="scientific">Phormidesmis priestleyi</name>
    <dbReference type="NCBI Taxonomy" id="268141"/>
    <lineage>
        <taxon>Bacteria</taxon>
        <taxon>Bacillati</taxon>
        <taxon>Cyanobacteriota</taxon>
        <taxon>Cyanophyceae</taxon>
        <taxon>Leptolyngbyales</taxon>
        <taxon>Leptolyngbyaceae</taxon>
        <taxon>Phormidesmis</taxon>
    </lineage>
</organism>
<dbReference type="InterPro" id="IPR045175">
    <property type="entry name" value="M28_fam"/>
</dbReference>
<dbReference type="PANTHER" id="PTHR12147:SF26">
    <property type="entry name" value="PEPTIDASE M28 DOMAIN-CONTAINING PROTEIN"/>
    <property type="match status" value="1"/>
</dbReference>
<reference evidence="3 4" key="2">
    <citation type="submission" date="2018-06" db="EMBL/GenBank/DDBJ databases">
        <title>Metagenomic assembly of (sub)arctic Cyanobacteria and their associated microbiome from non-axenic cultures.</title>
        <authorList>
            <person name="Baurain D."/>
        </authorList>
    </citation>
    <scope>NUCLEOTIDE SEQUENCE [LARGE SCALE GENOMIC DNA]</scope>
    <source>
        <strain evidence="3">ULC027bin1</strain>
    </source>
</reference>
<evidence type="ECO:0000259" key="2">
    <source>
        <dbReference type="Pfam" id="PF04389"/>
    </source>
</evidence>
<dbReference type="GO" id="GO:0008235">
    <property type="term" value="F:metalloexopeptidase activity"/>
    <property type="evidence" value="ECO:0007669"/>
    <property type="project" value="InterPro"/>
</dbReference>
<name>A0A2W4Z9P7_9CYAN</name>
<feature type="transmembrane region" description="Helical" evidence="1">
    <location>
        <begin position="7"/>
        <end position="26"/>
    </location>
</feature>
<dbReference type="SUPFAM" id="SSF53187">
    <property type="entry name" value="Zn-dependent exopeptidases"/>
    <property type="match status" value="1"/>
</dbReference>
<feature type="domain" description="Peptidase M28" evidence="2">
    <location>
        <begin position="115"/>
        <end position="343"/>
    </location>
</feature>
<evidence type="ECO:0000313" key="4">
    <source>
        <dbReference type="Proteomes" id="UP000249794"/>
    </source>
</evidence>
<keyword evidence="1" id="KW-0812">Transmembrane</keyword>
<keyword evidence="1" id="KW-0472">Membrane</keyword>
<accession>A0A2W4Z9P7</accession>
<proteinExistence type="predicted"/>
<dbReference type="AlphaFoldDB" id="A0A2W4Z9P7"/>
<dbReference type="GO" id="GO:0006508">
    <property type="term" value="P:proteolysis"/>
    <property type="evidence" value="ECO:0007669"/>
    <property type="project" value="InterPro"/>
</dbReference>
<comment type="caution">
    <text evidence="3">The sequence shown here is derived from an EMBL/GenBank/DDBJ whole genome shotgun (WGS) entry which is preliminary data.</text>
</comment>
<dbReference type="Gene3D" id="3.40.630.10">
    <property type="entry name" value="Zn peptidases"/>
    <property type="match status" value="1"/>
</dbReference>
<keyword evidence="1" id="KW-1133">Transmembrane helix</keyword>
<sequence length="356" mass="38388">MAKRSKFFLIVMVLVISIMIGGGPLYRLMAAFPFAADVDSVPVAADVSKGSSPAISLDLRVDEVRLMAHIDAIAQPRHTPTQKAAARRYIITQLIDYGLIPIEQPYAQADLTGTNIVVTIPGADPLAETIVLSAHYDTVEDSPGADDNGSAIATLLEAARIFSPEAQRSQPDAVKLPNTLKLVFFDQEEQQSDGSGLLGSLAFTNSAENMAGVKGAVILDMVGYACHTPGCQRYPMNLPLSNLPETGDFLLAVGQSTHTDLMDAFVQSEQTNEPLVLSLPVPQATLRLFPDLLRSDHAPFWNKSIPAVFVTDTANFRNPNYHSAQDTRDTLDLPFFKGSAQHVVNAVATLLQKSST</sequence>
<dbReference type="EMBL" id="QBMP01000094">
    <property type="protein sequence ID" value="PZO55451.1"/>
    <property type="molecule type" value="Genomic_DNA"/>
</dbReference>
<gene>
    <name evidence="3" type="ORF">DCF15_10395</name>
</gene>
<protein>
    <submittedName>
        <fullName evidence="3">Peptidase M28</fullName>
    </submittedName>
</protein>
<dbReference type="InterPro" id="IPR007484">
    <property type="entry name" value="Peptidase_M28"/>
</dbReference>
<dbReference type="Pfam" id="PF04389">
    <property type="entry name" value="Peptidase_M28"/>
    <property type="match status" value="1"/>
</dbReference>
<reference evidence="4" key="1">
    <citation type="submission" date="2018-04" db="EMBL/GenBank/DDBJ databases">
        <authorList>
            <person name="Cornet L."/>
        </authorList>
    </citation>
    <scope>NUCLEOTIDE SEQUENCE [LARGE SCALE GENOMIC DNA]</scope>
</reference>
<dbReference type="PANTHER" id="PTHR12147">
    <property type="entry name" value="METALLOPEPTIDASE M28 FAMILY MEMBER"/>
    <property type="match status" value="1"/>
</dbReference>